<evidence type="ECO:0000313" key="2">
    <source>
        <dbReference type="EMBL" id="GGG49738.1"/>
    </source>
</evidence>
<evidence type="ECO:0000259" key="1">
    <source>
        <dbReference type="Pfam" id="PF23343"/>
    </source>
</evidence>
<accession>A0A917GKJ5</accession>
<gene>
    <name evidence="2" type="ORF">GCM10011374_10300</name>
</gene>
<name>A0A917GKJ5_9MICC</name>
<organism evidence="2 3">
    <name type="scientific">Kocuria dechangensis</name>
    <dbReference type="NCBI Taxonomy" id="1176249"/>
    <lineage>
        <taxon>Bacteria</taxon>
        <taxon>Bacillati</taxon>
        <taxon>Actinomycetota</taxon>
        <taxon>Actinomycetes</taxon>
        <taxon>Micrococcales</taxon>
        <taxon>Micrococcaceae</taxon>
        <taxon>Kocuria</taxon>
    </lineage>
</organism>
<dbReference type="InterPro" id="IPR056906">
    <property type="entry name" value="ORF2/G2P_dom"/>
</dbReference>
<sequence>MSVESSRPSSVLAPPRAGWLLSLYPDAGEGGGCFVGSHQPDRSYVAPGTGRDPERAAKEAARRARGKLRRYCAANRLNRLGTLTYGDPRCSDPRELRQHVGLFFRELRVALGGRPLPYIWVPELHKDGVHFHVHFAVGQFVPQRLIKTTWGRGFVGIKRLGGGPIGSGSLGEARIAARYLSKYVGKTFDDPTVRVPGMHRYEVAQGYQPRKLQLYGTTSESVIELASKEFGVAPAVRWNSEEVELWVGPPAIWAQWDGQP</sequence>
<dbReference type="AlphaFoldDB" id="A0A917GKJ5"/>
<keyword evidence="3" id="KW-1185">Reference proteome</keyword>
<protein>
    <recommendedName>
        <fullName evidence="1">Replication-associated protein ORF2/G2P domain-containing protein</fullName>
    </recommendedName>
</protein>
<reference evidence="2" key="2">
    <citation type="submission" date="2020-09" db="EMBL/GenBank/DDBJ databases">
        <authorList>
            <person name="Sun Q."/>
            <person name="Zhou Y."/>
        </authorList>
    </citation>
    <scope>NUCLEOTIDE SEQUENCE</scope>
    <source>
        <strain evidence="2">CGMCC 1.12187</strain>
    </source>
</reference>
<feature type="domain" description="Replication-associated protein ORF2/G2P" evidence="1">
    <location>
        <begin position="79"/>
        <end position="187"/>
    </location>
</feature>
<evidence type="ECO:0000313" key="3">
    <source>
        <dbReference type="Proteomes" id="UP000638848"/>
    </source>
</evidence>
<dbReference type="Proteomes" id="UP000638848">
    <property type="component" value="Unassembled WGS sequence"/>
</dbReference>
<dbReference type="Pfam" id="PF23343">
    <property type="entry name" value="REP_ORF2-G2P"/>
    <property type="match status" value="1"/>
</dbReference>
<proteinExistence type="predicted"/>
<comment type="caution">
    <text evidence="2">The sequence shown here is derived from an EMBL/GenBank/DDBJ whole genome shotgun (WGS) entry which is preliminary data.</text>
</comment>
<dbReference type="EMBL" id="BMEQ01000004">
    <property type="protein sequence ID" value="GGG49738.1"/>
    <property type="molecule type" value="Genomic_DNA"/>
</dbReference>
<reference evidence="2" key="1">
    <citation type="journal article" date="2014" name="Int. J. Syst. Evol. Microbiol.">
        <title>Complete genome sequence of Corynebacterium casei LMG S-19264T (=DSM 44701T), isolated from a smear-ripened cheese.</title>
        <authorList>
            <consortium name="US DOE Joint Genome Institute (JGI-PGF)"/>
            <person name="Walter F."/>
            <person name="Albersmeier A."/>
            <person name="Kalinowski J."/>
            <person name="Ruckert C."/>
        </authorList>
    </citation>
    <scope>NUCLEOTIDE SEQUENCE</scope>
    <source>
        <strain evidence="2">CGMCC 1.12187</strain>
    </source>
</reference>